<dbReference type="Proteomes" id="UP000092993">
    <property type="component" value="Unassembled WGS sequence"/>
</dbReference>
<feature type="region of interest" description="Disordered" evidence="1">
    <location>
        <begin position="518"/>
        <end position="547"/>
    </location>
</feature>
<feature type="compositionally biased region" description="Basic and acidic residues" evidence="1">
    <location>
        <begin position="410"/>
        <end position="420"/>
    </location>
</feature>
<dbReference type="Gene3D" id="1.10.472.10">
    <property type="entry name" value="Cyclin-like"/>
    <property type="match status" value="1"/>
</dbReference>
<dbReference type="EMBL" id="LUGG01000014">
    <property type="protein sequence ID" value="OBZ70164.1"/>
    <property type="molecule type" value="Genomic_DNA"/>
</dbReference>
<proteinExistence type="predicted"/>
<keyword evidence="3" id="KW-1185">Reference proteome</keyword>
<organism evidence="2 3">
    <name type="scientific">Grifola frondosa</name>
    <name type="common">Maitake</name>
    <name type="synonym">Polyporus frondosus</name>
    <dbReference type="NCBI Taxonomy" id="5627"/>
    <lineage>
        <taxon>Eukaryota</taxon>
        <taxon>Fungi</taxon>
        <taxon>Dikarya</taxon>
        <taxon>Basidiomycota</taxon>
        <taxon>Agaricomycotina</taxon>
        <taxon>Agaricomycetes</taxon>
        <taxon>Polyporales</taxon>
        <taxon>Grifolaceae</taxon>
        <taxon>Grifola</taxon>
    </lineage>
</organism>
<protein>
    <submittedName>
        <fullName evidence="2">Uncharacterized protein</fullName>
    </submittedName>
</protein>
<reference evidence="2 3" key="1">
    <citation type="submission" date="2016-03" db="EMBL/GenBank/DDBJ databases">
        <title>Whole genome sequencing of Grifola frondosa 9006-11.</title>
        <authorList>
            <person name="Min B."/>
            <person name="Park H."/>
            <person name="Kim J.-G."/>
            <person name="Cho H."/>
            <person name="Oh Y.-L."/>
            <person name="Kong W.-S."/>
            <person name="Choi I.-G."/>
        </authorList>
    </citation>
    <scope>NUCLEOTIDE SEQUENCE [LARGE SCALE GENOMIC DNA]</scope>
    <source>
        <strain evidence="2 3">9006-11</strain>
    </source>
</reference>
<accession>A0A1C7M510</accession>
<evidence type="ECO:0000256" key="1">
    <source>
        <dbReference type="SAM" id="MobiDB-lite"/>
    </source>
</evidence>
<dbReference type="OMA" id="NKPRRIW"/>
<gene>
    <name evidence="2" type="ORF">A0H81_09925</name>
</gene>
<comment type="caution">
    <text evidence="2">The sequence shown here is derived from an EMBL/GenBank/DDBJ whole genome shotgun (WGS) entry which is preliminary data.</text>
</comment>
<dbReference type="AlphaFoldDB" id="A0A1C7M510"/>
<sequence>MDEASPFDRSRYVDADDVRMSYGDYRPSAPRPYLAVGSNVVFPKQVFERGVFSPIFEDLSPDPVRGVDPASSPIGPATPFADYVDRAVTAAQLRTSFDHSRIVEVRQRPQYGSHDDYSDVPCYQCQTHQQAEQPVQHVPAPEPIVTPTATVAYKKLAGPLSEWIVGYVWKVCTTGMSLQPNYAEPLIRQALFQHAADSSCEFDSLDASLHPFTAICHLPGLVVIVRLPVFFGPVGLGATHAKEIRFRAELLGEAHLNLDRDSIESYAPFRLILLGCMLANKCWMITLSLTKLGIQYRNVPVRSLNKLESLTLDLFSYDLSISPEVWSGWLSNLTSLVSPSCHTCEGCATAPPEPVFVGLEEPSRDSHERVQTYEDSIDVLEIDLDEDGPLREEYLPRRRVSGAGSTRRTPGRDKRAEVERTLPPPAKWSPAADEPIIPTRGRGHVQYVAPQPISHIAVQALPPPPSFHPVVDSRHQSWSLGAYTARQEPVARHEYAAPIFHPSTAMAGYDYAYPAPQNSHSRSQSLSYHQAIGGESQGRSRSYTQSIDQGYSDVRLSESHFLPPLPTTSQWAAFDRPTSYPTSYDHPFDFHQRLPLKV</sequence>
<dbReference type="STRING" id="5627.A0A1C7M510"/>
<evidence type="ECO:0000313" key="3">
    <source>
        <dbReference type="Proteomes" id="UP000092993"/>
    </source>
</evidence>
<dbReference type="OrthoDB" id="286814at2759"/>
<evidence type="ECO:0000313" key="2">
    <source>
        <dbReference type="EMBL" id="OBZ70164.1"/>
    </source>
</evidence>
<feature type="compositionally biased region" description="Polar residues" evidence="1">
    <location>
        <begin position="518"/>
        <end position="528"/>
    </location>
</feature>
<name>A0A1C7M510_GRIFR</name>
<feature type="region of interest" description="Disordered" evidence="1">
    <location>
        <begin position="397"/>
        <end position="433"/>
    </location>
</feature>
<feature type="compositionally biased region" description="Polar residues" evidence="1">
    <location>
        <begin position="537"/>
        <end position="547"/>
    </location>
</feature>